<protein>
    <recommendedName>
        <fullName evidence="5">Epoxide hydrolase N-terminal domain-containing protein</fullName>
    </recommendedName>
</protein>
<evidence type="ECO:0000313" key="6">
    <source>
        <dbReference type="EMBL" id="GIG21979.1"/>
    </source>
</evidence>
<evidence type="ECO:0000313" key="7">
    <source>
        <dbReference type="Proteomes" id="UP000632740"/>
    </source>
</evidence>
<evidence type="ECO:0000256" key="3">
    <source>
        <dbReference type="ARBA" id="ARBA00022801"/>
    </source>
</evidence>
<feature type="active site" description="Proton acceptor" evidence="4">
    <location>
        <position position="341"/>
    </location>
</feature>
<dbReference type="Gene3D" id="3.40.50.1820">
    <property type="entry name" value="alpha/beta hydrolase"/>
    <property type="match status" value="1"/>
</dbReference>
<organism evidence="6 7">
    <name type="scientific">Cellulomonas chitinilytica</name>
    <dbReference type="NCBI Taxonomy" id="398759"/>
    <lineage>
        <taxon>Bacteria</taxon>
        <taxon>Bacillati</taxon>
        <taxon>Actinomycetota</taxon>
        <taxon>Actinomycetes</taxon>
        <taxon>Micrococcales</taxon>
        <taxon>Cellulomonadaceae</taxon>
        <taxon>Cellulomonas</taxon>
    </lineage>
</organism>
<keyword evidence="2" id="KW-0058">Aromatic hydrocarbons catabolism</keyword>
<dbReference type="PANTHER" id="PTHR21661">
    <property type="entry name" value="EPOXIDE HYDROLASE 1-RELATED"/>
    <property type="match status" value="1"/>
</dbReference>
<evidence type="ECO:0000256" key="1">
    <source>
        <dbReference type="ARBA" id="ARBA00010088"/>
    </source>
</evidence>
<dbReference type="PANTHER" id="PTHR21661:SF35">
    <property type="entry name" value="EPOXIDE HYDROLASE"/>
    <property type="match status" value="1"/>
</dbReference>
<keyword evidence="7" id="KW-1185">Reference proteome</keyword>
<dbReference type="EMBL" id="BONK01000009">
    <property type="protein sequence ID" value="GIG21979.1"/>
    <property type="molecule type" value="Genomic_DNA"/>
</dbReference>
<dbReference type="InterPro" id="IPR029058">
    <property type="entry name" value="AB_hydrolase_fold"/>
</dbReference>
<dbReference type="PIRSF" id="PIRSF001112">
    <property type="entry name" value="Epoxide_hydrolase"/>
    <property type="match status" value="1"/>
</dbReference>
<comment type="caution">
    <text evidence="6">The sequence shown here is derived from an EMBL/GenBank/DDBJ whole genome shotgun (WGS) entry which is preliminary data.</text>
</comment>
<proteinExistence type="inferred from homology"/>
<evidence type="ECO:0000256" key="2">
    <source>
        <dbReference type="ARBA" id="ARBA00022797"/>
    </source>
</evidence>
<accession>A0A919P5Z5</accession>
<feature type="domain" description="Epoxide hydrolase N-terminal" evidence="5">
    <location>
        <begin position="6"/>
        <end position="111"/>
    </location>
</feature>
<dbReference type="PRINTS" id="PR00412">
    <property type="entry name" value="EPOXHYDRLASE"/>
</dbReference>
<dbReference type="Pfam" id="PF06441">
    <property type="entry name" value="EHN"/>
    <property type="match status" value="1"/>
</dbReference>
<dbReference type="InterPro" id="IPR010497">
    <property type="entry name" value="Epoxide_hydro_N"/>
</dbReference>
<dbReference type="GO" id="GO:0004301">
    <property type="term" value="F:epoxide hydrolase activity"/>
    <property type="evidence" value="ECO:0007669"/>
    <property type="project" value="TreeGrafter"/>
</dbReference>
<feature type="active site" description="Proton donor" evidence="4">
    <location>
        <position position="289"/>
    </location>
</feature>
<dbReference type="GO" id="GO:0097176">
    <property type="term" value="P:epoxide metabolic process"/>
    <property type="evidence" value="ECO:0007669"/>
    <property type="project" value="TreeGrafter"/>
</dbReference>
<keyword evidence="3" id="KW-0378">Hydrolase</keyword>
<gene>
    <name evidence="6" type="ORF">Cch01nite_27030</name>
</gene>
<dbReference type="RefSeq" id="WP_203755669.1">
    <property type="nucleotide sequence ID" value="NZ_BONK01000009.1"/>
</dbReference>
<dbReference type="Proteomes" id="UP000632740">
    <property type="component" value="Unassembled WGS sequence"/>
</dbReference>
<evidence type="ECO:0000256" key="4">
    <source>
        <dbReference type="PIRSR" id="PIRSR001112-1"/>
    </source>
</evidence>
<dbReference type="InterPro" id="IPR000639">
    <property type="entry name" value="Epox_hydrolase-like"/>
</dbReference>
<dbReference type="SUPFAM" id="SSF53474">
    <property type="entry name" value="alpha/beta-Hydrolases"/>
    <property type="match status" value="1"/>
</dbReference>
<evidence type="ECO:0000259" key="5">
    <source>
        <dbReference type="Pfam" id="PF06441"/>
    </source>
</evidence>
<reference evidence="6" key="1">
    <citation type="submission" date="2021-01" db="EMBL/GenBank/DDBJ databases">
        <title>Whole genome shotgun sequence of Cellulomonas chitinilytica NBRC 110799.</title>
        <authorList>
            <person name="Komaki H."/>
            <person name="Tamura T."/>
        </authorList>
    </citation>
    <scope>NUCLEOTIDE SEQUENCE</scope>
    <source>
        <strain evidence="6">NBRC 110799</strain>
    </source>
</reference>
<name>A0A919P5Z5_9CELL</name>
<sequence>MSGTEIRPFRIDVPQAELDDVADRLARTRWTDEIPGSGSTYGVPVGQVRAWADHWQHRFDWRALEARLNAYPQFTTEIDGQQIHFLHVRAPQPSGTALILTHGWPGSVVEYLDVISPLTAAGYDLVIPSLPGFGFSGPTTEAGWDVHRTARAWVELMHRLGYERYGAVGNDGGSMISPEVGRLDPEHVVGVHVTQLFSFPSGDPAELADLTADEQAAIEHLQWFWENLGAFNVMLSQSPQTVAHALADSPAGLLGWNGQLLVGLDDDFVVANAAVYWFTRTTGSSVRFYREMAHSTTHPSGPTTVPTALAGSTNDFLSIRRFVDRDHANVVRWNVYDTPGHYAAHQAPDVLAGDVVEFFAGL</sequence>
<dbReference type="InterPro" id="IPR016292">
    <property type="entry name" value="Epoxide_hydrolase"/>
</dbReference>
<feature type="active site" description="Nucleophile" evidence="4">
    <location>
        <position position="171"/>
    </location>
</feature>
<dbReference type="AlphaFoldDB" id="A0A919P5Z5"/>
<comment type="similarity">
    <text evidence="1">Belongs to the peptidase S33 family.</text>
</comment>